<gene>
    <name evidence="10" type="ORF">COB20_09305</name>
</gene>
<evidence type="ECO:0000313" key="11">
    <source>
        <dbReference type="Proteomes" id="UP000218767"/>
    </source>
</evidence>
<evidence type="ECO:0000256" key="4">
    <source>
        <dbReference type="ARBA" id="ARBA00022989"/>
    </source>
</evidence>
<dbReference type="PANTHER" id="PTHR30572">
    <property type="entry name" value="MEMBRANE COMPONENT OF TRANSPORTER-RELATED"/>
    <property type="match status" value="1"/>
</dbReference>
<evidence type="ECO:0008006" key="12">
    <source>
        <dbReference type="Google" id="ProtNLM"/>
    </source>
</evidence>
<feature type="domain" description="MacB-like periplasmic core" evidence="9">
    <location>
        <begin position="430"/>
        <end position="634"/>
    </location>
</feature>
<evidence type="ECO:0000256" key="7">
    <source>
        <dbReference type="SAM" id="Phobius"/>
    </source>
</evidence>
<evidence type="ECO:0000256" key="1">
    <source>
        <dbReference type="ARBA" id="ARBA00004651"/>
    </source>
</evidence>
<dbReference type="InterPro" id="IPR003838">
    <property type="entry name" value="ABC3_permease_C"/>
</dbReference>
<feature type="transmembrane region" description="Helical" evidence="7">
    <location>
        <begin position="20"/>
        <end position="42"/>
    </location>
</feature>
<dbReference type="PANTHER" id="PTHR30572:SF4">
    <property type="entry name" value="ABC TRANSPORTER PERMEASE YTRF"/>
    <property type="match status" value="1"/>
</dbReference>
<organism evidence="10 11">
    <name type="scientific">SAR86 cluster bacterium</name>
    <dbReference type="NCBI Taxonomy" id="2030880"/>
    <lineage>
        <taxon>Bacteria</taxon>
        <taxon>Pseudomonadati</taxon>
        <taxon>Pseudomonadota</taxon>
        <taxon>Gammaproteobacteria</taxon>
        <taxon>SAR86 cluster</taxon>
    </lineage>
</organism>
<dbReference type="EMBL" id="NVUL01000050">
    <property type="protein sequence ID" value="PCI76998.1"/>
    <property type="molecule type" value="Genomic_DNA"/>
</dbReference>
<dbReference type="GO" id="GO:0022857">
    <property type="term" value="F:transmembrane transporter activity"/>
    <property type="evidence" value="ECO:0007669"/>
    <property type="project" value="TreeGrafter"/>
</dbReference>
<protein>
    <recommendedName>
        <fullName evidence="12">ABC transporter permease</fullName>
    </recommendedName>
</protein>
<keyword evidence="5 7" id="KW-0472">Membrane</keyword>
<dbReference type="Proteomes" id="UP000218767">
    <property type="component" value="Unassembled WGS sequence"/>
</dbReference>
<keyword evidence="4 7" id="KW-1133">Transmembrane helix</keyword>
<evidence type="ECO:0000259" key="9">
    <source>
        <dbReference type="Pfam" id="PF12704"/>
    </source>
</evidence>
<feature type="transmembrane region" description="Helical" evidence="7">
    <location>
        <begin position="372"/>
        <end position="393"/>
    </location>
</feature>
<reference evidence="11" key="1">
    <citation type="submission" date="2017-08" db="EMBL/GenBank/DDBJ databases">
        <title>A dynamic microbial community with high functional redundancy inhabits the cold, oxic subseafloor aquifer.</title>
        <authorList>
            <person name="Tully B.J."/>
            <person name="Wheat C.G."/>
            <person name="Glazer B.T."/>
            <person name="Huber J.A."/>
        </authorList>
    </citation>
    <scope>NUCLEOTIDE SEQUENCE [LARGE SCALE GENOMIC DNA]</scope>
</reference>
<evidence type="ECO:0000259" key="8">
    <source>
        <dbReference type="Pfam" id="PF02687"/>
    </source>
</evidence>
<proteinExistence type="inferred from homology"/>
<dbReference type="GO" id="GO:0005886">
    <property type="term" value="C:plasma membrane"/>
    <property type="evidence" value="ECO:0007669"/>
    <property type="project" value="UniProtKB-SubCell"/>
</dbReference>
<evidence type="ECO:0000313" key="10">
    <source>
        <dbReference type="EMBL" id="PCI76998.1"/>
    </source>
</evidence>
<accession>A0A2A4X2Y3</accession>
<feature type="transmembrane region" description="Helical" evidence="7">
    <location>
        <begin position="688"/>
        <end position="712"/>
    </location>
</feature>
<feature type="domain" description="ABC3 transporter permease C-terminal" evidence="8">
    <location>
        <begin position="277"/>
        <end position="399"/>
    </location>
</feature>
<feature type="transmembrane region" description="Helical" evidence="7">
    <location>
        <begin position="776"/>
        <end position="798"/>
    </location>
</feature>
<sequence>MSFTTDLNYTWRLIRKKAGFNVLCVVVIALGLCISVVDYYFISAISFKSLDFPNGDRIGLLKVARAGTNAMPVDGGWDAYRYRHVKENSESFSEVGAMELNTVGVVSDGEASERVSTTAITPSLLRMTDVLPILGRNFLDSDDVVGAPLVAIISHRLWESYYNGRTDIVGFVSQINGEPRTIVGVFPPDYKFPYAHDLWLPLQLPTNVEPEAIGPLWLVGLLADNSDFETASNEVRSLLGPLATEFPNIYRDNPVGVTPYVQLNNNGVMPIAYSMLAAMVIIILLSCVNVGNLIWVGTNERYHELLIQTAIGATRWHLIKQVLLESFLVCAMGGIVGIALIAGAMKLFVFAIDAFNLINMPFWIQPELTFQLIAMALSILLFIWLLAGGIPAWKMTRVNKGLVMGGSSKGVPSGGRSRVNDSLIGFEMVTSIFLLIMCGALVLGIQQATRTDYGVNPDNLLSARFTLPAATYPDDSSRLEFIETLSSEIQSLPQISSTTYTTAIPSRANSFLPYQLEGQEFSDERDIPRQFVASVADNYFQELGVELVEGRYFDSGDTADSQQVVIINKLFADSLVANSFVDDSAALLGRRLRIDPQQGSDFLTIIGVTSHIIQSQPIGGQETFTTLYRPYSQRAIESVYLVARTLGDPYLPVEGMKAAAASVDRSIPLYSFESFQDTFFDAMVGLNLIGYLFIAISSVTLLLAASGIYAIVSRSVLQRTQETGIRRALGSSNARAIRRFVRKGLAYLVVAVVLGGTLAALASQAFSVLFPQIVTLLPVVFLTVISIFSFVILASSYLPARKIVAMEPGEALHYE</sequence>
<name>A0A2A4X2Y3_9GAMM</name>
<feature type="domain" description="MacB-like periplasmic core" evidence="9">
    <location>
        <begin position="27"/>
        <end position="237"/>
    </location>
</feature>
<feature type="transmembrane region" description="Helical" evidence="7">
    <location>
        <begin position="423"/>
        <end position="445"/>
    </location>
</feature>
<comment type="similarity">
    <text evidence="6">Belongs to the ABC-4 integral membrane protein family.</text>
</comment>
<comment type="subcellular location">
    <subcellularLocation>
        <location evidence="1">Cell membrane</location>
        <topology evidence="1">Multi-pass membrane protein</topology>
    </subcellularLocation>
</comment>
<evidence type="ECO:0000256" key="5">
    <source>
        <dbReference type="ARBA" id="ARBA00023136"/>
    </source>
</evidence>
<feature type="domain" description="ABC3 transporter permease C-terminal" evidence="8">
    <location>
        <begin position="695"/>
        <end position="808"/>
    </location>
</feature>
<keyword evidence="3 7" id="KW-0812">Transmembrane</keyword>
<dbReference type="Pfam" id="PF12704">
    <property type="entry name" value="MacB_PCD"/>
    <property type="match status" value="2"/>
</dbReference>
<feature type="transmembrane region" description="Helical" evidence="7">
    <location>
        <begin position="745"/>
        <end position="770"/>
    </location>
</feature>
<keyword evidence="2" id="KW-1003">Cell membrane</keyword>
<feature type="transmembrane region" description="Helical" evidence="7">
    <location>
        <begin position="327"/>
        <end position="352"/>
    </location>
</feature>
<evidence type="ECO:0000256" key="3">
    <source>
        <dbReference type="ARBA" id="ARBA00022692"/>
    </source>
</evidence>
<feature type="transmembrane region" description="Helical" evidence="7">
    <location>
        <begin position="271"/>
        <end position="295"/>
    </location>
</feature>
<evidence type="ECO:0000256" key="6">
    <source>
        <dbReference type="ARBA" id="ARBA00038076"/>
    </source>
</evidence>
<dbReference type="AlphaFoldDB" id="A0A2A4X2Y3"/>
<dbReference type="Pfam" id="PF02687">
    <property type="entry name" value="FtsX"/>
    <property type="match status" value="2"/>
</dbReference>
<evidence type="ECO:0000256" key="2">
    <source>
        <dbReference type="ARBA" id="ARBA00022475"/>
    </source>
</evidence>
<dbReference type="InterPro" id="IPR025857">
    <property type="entry name" value="MacB_PCD"/>
</dbReference>
<comment type="caution">
    <text evidence="10">The sequence shown here is derived from an EMBL/GenBank/DDBJ whole genome shotgun (WGS) entry which is preliminary data.</text>
</comment>
<dbReference type="InterPro" id="IPR050250">
    <property type="entry name" value="Macrolide_Exporter_MacB"/>
</dbReference>